<dbReference type="SUPFAM" id="SSF53300">
    <property type="entry name" value="vWA-like"/>
    <property type="match status" value="1"/>
</dbReference>
<dbReference type="SMART" id="SM00327">
    <property type="entry name" value="VWA"/>
    <property type="match status" value="1"/>
</dbReference>
<feature type="coiled-coil region" evidence="1">
    <location>
        <begin position="334"/>
        <end position="361"/>
    </location>
</feature>
<evidence type="ECO:0000259" key="3">
    <source>
        <dbReference type="SMART" id="SM00327"/>
    </source>
</evidence>
<sequence length="393" mass="43899">MKKFVLLSSVLFAFIAMTVGCSAATAENRGKEQNMELSVSATDNEMNGGTKIQVAILLDTSSSMDGLIEQAKSRLWNIVNTLTTLRYEGKAPRIEIALYEYGNDGIRTSDYIRQVTPLTTDLDLISQKLFALTTYGGDEYCGAVINKAVEALDWGKNSSDMKLIYIAGNEPFTQGRISYKTSIDRALGKDIFVNTIHCGNHSSGVSGMWRDAAIRGKGKFFNIDHNARVRYYDTPYDDRISICNDRLNATYLGYGHLGFARKEMQAVQDVNAKSISRANMAERAVSKSASVYKNSDWDLVDRVKDDKEALNNIRQSELPKELQNKSKIEIQKVITEKEAERAAIQKEINELAKKRQDYIDKQLKNDNASDDLGKAINESVLAFANQKGYTISK</sequence>
<dbReference type="AlphaFoldDB" id="A0A212JA79"/>
<feature type="chain" id="PRO_5013052715" description="VWFA domain-containing protein" evidence="2">
    <location>
        <begin position="24"/>
        <end position="393"/>
    </location>
</feature>
<dbReference type="Gene3D" id="3.40.50.410">
    <property type="entry name" value="von Willebrand factor, type A domain"/>
    <property type="match status" value="1"/>
</dbReference>
<dbReference type="InterPro" id="IPR036465">
    <property type="entry name" value="vWFA_dom_sf"/>
</dbReference>
<evidence type="ECO:0000313" key="4">
    <source>
        <dbReference type="EMBL" id="SBV96360.1"/>
    </source>
</evidence>
<name>A0A212JA79_9BACT</name>
<proteinExistence type="predicted"/>
<feature type="signal peptide" evidence="2">
    <location>
        <begin position="1"/>
        <end position="23"/>
    </location>
</feature>
<dbReference type="Pfam" id="PF00092">
    <property type="entry name" value="VWA"/>
    <property type="match status" value="1"/>
</dbReference>
<reference evidence="4" key="1">
    <citation type="submission" date="2016-04" db="EMBL/GenBank/DDBJ databases">
        <authorList>
            <person name="Evans L.H."/>
            <person name="Alamgir A."/>
            <person name="Owens N."/>
            <person name="Weber N.D."/>
            <person name="Virtaneva K."/>
            <person name="Barbian K."/>
            <person name="Babar A."/>
            <person name="Rosenke K."/>
        </authorList>
    </citation>
    <scope>NUCLEOTIDE SEQUENCE</scope>
    <source>
        <strain evidence="4">86-1</strain>
    </source>
</reference>
<feature type="domain" description="VWFA" evidence="3">
    <location>
        <begin position="51"/>
        <end position="233"/>
    </location>
</feature>
<dbReference type="RefSeq" id="WP_296939791.1">
    <property type="nucleotide sequence ID" value="NZ_LT599032.1"/>
</dbReference>
<accession>A0A212JA79</accession>
<dbReference type="InterPro" id="IPR002035">
    <property type="entry name" value="VWF_A"/>
</dbReference>
<evidence type="ECO:0000256" key="2">
    <source>
        <dbReference type="SAM" id="SignalP"/>
    </source>
</evidence>
<keyword evidence="1" id="KW-0175">Coiled coil</keyword>
<organism evidence="4">
    <name type="scientific">uncultured Dysgonomonas sp</name>
    <dbReference type="NCBI Taxonomy" id="206096"/>
    <lineage>
        <taxon>Bacteria</taxon>
        <taxon>Pseudomonadati</taxon>
        <taxon>Bacteroidota</taxon>
        <taxon>Bacteroidia</taxon>
        <taxon>Bacteroidales</taxon>
        <taxon>Dysgonomonadaceae</taxon>
        <taxon>Dysgonomonas</taxon>
        <taxon>environmental samples</taxon>
    </lineage>
</organism>
<dbReference type="EMBL" id="FLUM01000001">
    <property type="protein sequence ID" value="SBV96360.1"/>
    <property type="molecule type" value="Genomic_DNA"/>
</dbReference>
<keyword evidence="2" id="KW-0732">Signal</keyword>
<protein>
    <recommendedName>
        <fullName evidence="3">VWFA domain-containing protein</fullName>
    </recommendedName>
</protein>
<gene>
    <name evidence="4" type="ORF">KL86DYS1_11626</name>
</gene>
<evidence type="ECO:0000256" key="1">
    <source>
        <dbReference type="SAM" id="Coils"/>
    </source>
</evidence>
<dbReference type="PROSITE" id="PS51257">
    <property type="entry name" value="PROKAR_LIPOPROTEIN"/>
    <property type="match status" value="1"/>
</dbReference>